<dbReference type="Proteomes" id="UP000321129">
    <property type="component" value="Unassembled WGS sequence"/>
</dbReference>
<evidence type="ECO:0000259" key="2">
    <source>
        <dbReference type="Pfam" id="PF00144"/>
    </source>
</evidence>
<dbReference type="InterPro" id="IPR050789">
    <property type="entry name" value="Diverse_Enzym_Activities"/>
</dbReference>
<dbReference type="OrthoDB" id="9808046at2"/>
<name>A0A5C6U697_9SPHN</name>
<protein>
    <submittedName>
        <fullName evidence="3">Beta-lactamase family protein</fullName>
    </submittedName>
</protein>
<comment type="caution">
    <text evidence="3">The sequence shown here is derived from an EMBL/GenBank/DDBJ whole genome shotgun (WGS) entry which is preliminary data.</text>
</comment>
<dbReference type="RefSeq" id="WP_147123620.1">
    <property type="nucleotide sequence ID" value="NZ_VOPY01000003.1"/>
</dbReference>
<dbReference type="AlphaFoldDB" id="A0A5C6U697"/>
<dbReference type="PROSITE" id="PS51318">
    <property type="entry name" value="TAT"/>
    <property type="match status" value="1"/>
</dbReference>
<dbReference type="PANTHER" id="PTHR43283:SF3">
    <property type="entry name" value="BETA-LACTAMASE FAMILY PROTEIN (AFU_ORTHOLOGUE AFUA_5G07500)"/>
    <property type="match status" value="1"/>
</dbReference>
<feature type="domain" description="Beta-lactamase-related" evidence="2">
    <location>
        <begin position="41"/>
        <end position="407"/>
    </location>
</feature>
<dbReference type="InterPro" id="IPR001466">
    <property type="entry name" value="Beta-lactam-related"/>
</dbReference>
<dbReference type="InterPro" id="IPR012338">
    <property type="entry name" value="Beta-lactam/transpept-like"/>
</dbReference>
<dbReference type="PANTHER" id="PTHR43283">
    <property type="entry name" value="BETA-LACTAMASE-RELATED"/>
    <property type="match status" value="1"/>
</dbReference>
<dbReference type="InterPro" id="IPR006311">
    <property type="entry name" value="TAT_signal"/>
</dbReference>
<dbReference type="Gene3D" id="3.40.710.10">
    <property type="entry name" value="DD-peptidase/beta-lactamase superfamily"/>
    <property type="match status" value="1"/>
</dbReference>
<evidence type="ECO:0000313" key="4">
    <source>
        <dbReference type="Proteomes" id="UP000321129"/>
    </source>
</evidence>
<dbReference type="SUPFAM" id="SSF56601">
    <property type="entry name" value="beta-lactamase/transpeptidase-like"/>
    <property type="match status" value="1"/>
</dbReference>
<dbReference type="Pfam" id="PF00144">
    <property type="entry name" value="Beta-lactamase"/>
    <property type="match status" value="1"/>
</dbReference>
<evidence type="ECO:0000256" key="1">
    <source>
        <dbReference type="SAM" id="SignalP"/>
    </source>
</evidence>
<keyword evidence="4" id="KW-1185">Reference proteome</keyword>
<evidence type="ECO:0000313" key="3">
    <source>
        <dbReference type="EMBL" id="TXC68384.1"/>
    </source>
</evidence>
<reference evidence="3 4" key="1">
    <citation type="submission" date="2019-08" db="EMBL/GenBank/DDBJ databases">
        <title>Sphingorhabdus soil sp. nov., isolated from arctic soil.</title>
        <authorList>
            <person name="Liu Y."/>
        </authorList>
    </citation>
    <scope>NUCLEOTIDE SEQUENCE [LARGE SCALE GENOMIC DNA]</scope>
    <source>
        <strain evidence="3 4">D-2Q-5-6</strain>
    </source>
</reference>
<dbReference type="EMBL" id="VOPY01000003">
    <property type="protein sequence ID" value="TXC68384.1"/>
    <property type="molecule type" value="Genomic_DNA"/>
</dbReference>
<accession>A0A5C6U697</accession>
<sequence>MLHETIIARRAFLGSALASGALLGATPAHAFLRETNAYPALDAFIRGFVTRKQLAGTLATVGKGFAAPTVLSAGTLANDSNKPVDIDSLWRIYSMTKPITGMAAMILIGEGKLKLDQPLADILPAFANMKVLKSADGPLSETVPAKTPITIRHLLTHTAGLGYNIIQSGPIKAAYESNGIVPAQLSRVSLPGIPNPKPAPSLKEFAERLAKLPLVYEPGTKWSYSVALDLMGRVIEVVSGKPFDQFLSERIFAPLGMKSTYFRVPQSQVARLTTNYLPLGPVLLPVDVASNSIYLDAPAFPFGGAGLVTSARDYDRFLMMLLGEGAIGDVRIMAPATARLGMSNLLPPGVSTAGTFAGGEGFGAGGRVSLPNSPRGPGVYGWGGAAGTIAWVDTTRKMRVGGYAQYMPAEAMPFQSGLPEAIARDLV</sequence>
<feature type="signal peptide" evidence="1">
    <location>
        <begin position="1"/>
        <end position="30"/>
    </location>
</feature>
<proteinExistence type="predicted"/>
<gene>
    <name evidence="3" type="ORF">FSZ31_12000</name>
</gene>
<keyword evidence="1" id="KW-0732">Signal</keyword>
<feature type="chain" id="PRO_5022988275" evidence="1">
    <location>
        <begin position="31"/>
        <end position="427"/>
    </location>
</feature>
<organism evidence="3 4">
    <name type="scientific">Flavisphingopyxis soli</name>
    <dbReference type="NCBI Taxonomy" id="2601267"/>
    <lineage>
        <taxon>Bacteria</taxon>
        <taxon>Pseudomonadati</taxon>
        <taxon>Pseudomonadota</taxon>
        <taxon>Alphaproteobacteria</taxon>
        <taxon>Sphingomonadales</taxon>
        <taxon>Sphingopyxidaceae</taxon>
        <taxon>Flavisphingopyxis</taxon>
    </lineage>
</organism>